<reference evidence="3 4" key="1">
    <citation type="submission" date="2017-07" db="EMBL/GenBank/DDBJ databases">
        <title>Virgibacillus sp. LM2416.</title>
        <authorList>
            <person name="Tak E.J."/>
            <person name="Bae J.-W."/>
        </authorList>
    </citation>
    <scope>NUCLEOTIDE SEQUENCE [LARGE SCALE GENOMIC DNA]</scope>
    <source>
        <strain evidence="3 4">LM2416</strain>
    </source>
</reference>
<sequence length="114" mass="13009">MLSAKRLEHFKNRLLDMKHDLEDQLEQDGHQGPNESASELADYDNHPADMGTEQFEQERDAGMKQEKRDQLKEINDALERMENGTYGVSEISGKPIPEERLEAEPTATILVEEA</sequence>
<dbReference type="AlphaFoldDB" id="A0A220U450"/>
<dbReference type="Gene3D" id="1.20.120.910">
    <property type="entry name" value="DksA, coiled-coil domain"/>
    <property type="match status" value="1"/>
</dbReference>
<dbReference type="EMBL" id="CP022315">
    <property type="protein sequence ID" value="ASK62887.1"/>
    <property type="molecule type" value="Genomic_DNA"/>
</dbReference>
<dbReference type="SUPFAM" id="SSF109635">
    <property type="entry name" value="DnaK suppressor protein DksA, alpha-hairpin domain"/>
    <property type="match status" value="1"/>
</dbReference>
<evidence type="ECO:0000256" key="2">
    <source>
        <dbReference type="SAM" id="MobiDB-lite"/>
    </source>
</evidence>
<accession>A0A220U450</accession>
<dbReference type="OrthoDB" id="9811543at2"/>
<dbReference type="RefSeq" id="WP_089062146.1">
    <property type="nucleotide sequence ID" value="NZ_CP022315.1"/>
</dbReference>
<protein>
    <submittedName>
        <fullName evidence="3">Uncharacterized protein</fullName>
    </submittedName>
</protein>
<feature type="zinc finger region" description="dksA C4-type" evidence="1">
    <location>
        <begin position="89"/>
        <end position="113"/>
    </location>
</feature>
<dbReference type="PANTHER" id="PTHR33823">
    <property type="entry name" value="RNA POLYMERASE-BINDING TRANSCRIPTION FACTOR DKSA-RELATED"/>
    <property type="match status" value="1"/>
</dbReference>
<evidence type="ECO:0000313" key="3">
    <source>
        <dbReference type="EMBL" id="ASK62887.1"/>
    </source>
</evidence>
<feature type="compositionally biased region" description="Basic and acidic residues" evidence="2">
    <location>
        <begin position="56"/>
        <end position="82"/>
    </location>
</feature>
<proteinExistence type="predicted"/>
<dbReference type="InterPro" id="IPR037187">
    <property type="entry name" value="DnaK_N"/>
</dbReference>
<name>A0A220U450_9BACI</name>
<dbReference type="KEGG" id="vil:CFK37_12385"/>
<evidence type="ECO:0000313" key="4">
    <source>
        <dbReference type="Proteomes" id="UP000198312"/>
    </source>
</evidence>
<dbReference type="PANTHER" id="PTHR33823:SF4">
    <property type="entry name" value="GENERAL STRESS PROTEIN 16O"/>
    <property type="match status" value="1"/>
</dbReference>
<keyword evidence="4" id="KW-1185">Reference proteome</keyword>
<feature type="region of interest" description="Disordered" evidence="2">
    <location>
        <begin position="18"/>
        <end position="114"/>
    </location>
</feature>
<organism evidence="3 4">
    <name type="scientific">Virgibacillus phasianinus</name>
    <dbReference type="NCBI Taxonomy" id="2017483"/>
    <lineage>
        <taxon>Bacteria</taxon>
        <taxon>Bacillati</taxon>
        <taxon>Bacillota</taxon>
        <taxon>Bacilli</taxon>
        <taxon>Bacillales</taxon>
        <taxon>Bacillaceae</taxon>
        <taxon>Virgibacillus</taxon>
    </lineage>
</organism>
<dbReference type="PROSITE" id="PS51128">
    <property type="entry name" value="ZF_DKSA_2"/>
    <property type="match status" value="1"/>
</dbReference>
<dbReference type="Proteomes" id="UP000198312">
    <property type="component" value="Chromosome"/>
</dbReference>
<gene>
    <name evidence="3" type="ORF">CFK37_12385</name>
</gene>
<evidence type="ECO:0000256" key="1">
    <source>
        <dbReference type="PROSITE-ProRule" id="PRU00510"/>
    </source>
</evidence>